<keyword evidence="2" id="KW-1185">Reference proteome</keyword>
<name>A0A0L0MGI8_9BURK</name>
<organism evidence="1 2">
    <name type="scientific">Candidatus Burkholderia verschuerenii</name>
    <dbReference type="NCBI Taxonomy" id="242163"/>
    <lineage>
        <taxon>Bacteria</taxon>
        <taxon>Pseudomonadati</taxon>
        <taxon>Pseudomonadota</taxon>
        <taxon>Betaproteobacteria</taxon>
        <taxon>Burkholderiales</taxon>
        <taxon>Burkholderiaceae</taxon>
        <taxon>Burkholderia</taxon>
    </lineage>
</organism>
<proteinExistence type="predicted"/>
<dbReference type="PATRIC" id="fig|242163.4.peg.3192"/>
<reference evidence="2" key="1">
    <citation type="submission" date="2015-06" db="EMBL/GenBank/DDBJ databases">
        <title>Comparative genomics of Burkholderia leaf nodule symbionts.</title>
        <authorList>
            <person name="Carlier A."/>
            <person name="Eberl L."/>
            <person name="Pinto-Carbo M."/>
        </authorList>
    </citation>
    <scope>NUCLEOTIDE SEQUENCE [LARGE SCALE GENOMIC DNA]</scope>
    <source>
        <strain evidence="2">UZHbot4</strain>
    </source>
</reference>
<evidence type="ECO:0000313" key="1">
    <source>
        <dbReference type="EMBL" id="KND61416.1"/>
    </source>
</evidence>
<sequence>MSNRLSSPHASSPSSSLRAVVSAWFDATSRARVAHFGRIYPGGSRYVCVSALRRGGAFAYYFFHHGTGDWRLYPPRGIGPSIAYWSVGLTQPGAQANSG</sequence>
<dbReference type="Proteomes" id="UP000036959">
    <property type="component" value="Unassembled WGS sequence"/>
</dbReference>
<accession>A0A0L0MGI8</accession>
<evidence type="ECO:0000313" key="2">
    <source>
        <dbReference type="Proteomes" id="UP000036959"/>
    </source>
</evidence>
<gene>
    <name evidence="1" type="ORF">BVER_04324</name>
</gene>
<dbReference type="EMBL" id="LFJJ01000022">
    <property type="protein sequence ID" value="KND61416.1"/>
    <property type="molecule type" value="Genomic_DNA"/>
</dbReference>
<protein>
    <submittedName>
        <fullName evidence="1">Uncharacterized protein</fullName>
    </submittedName>
</protein>
<dbReference type="AlphaFoldDB" id="A0A0L0MGI8"/>
<dbReference type="RefSeq" id="WP_050452684.1">
    <property type="nucleotide sequence ID" value="NZ_LFJJ01000022.1"/>
</dbReference>
<comment type="caution">
    <text evidence="1">The sequence shown here is derived from an EMBL/GenBank/DDBJ whole genome shotgun (WGS) entry which is preliminary data.</text>
</comment>
<dbReference type="OrthoDB" id="8926609at2"/>